<proteinExistence type="predicted"/>
<dbReference type="EMBL" id="LLFE01000043">
    <property type="protein sequence ID" value="KQD20253.1"/>
    <property type="molecule type" value="Genomic_DNA"/>
</dbReference>
<reference evidence="1 2" key="1">
    <citation type="submission" date="2015-10" db="EMBL/GenBank/DDBJ databases">
        <title>The utility of whole genome sequencing in characterizing Acinetobacter epidemiology and analyzing hospital outbreaks.</title>
        <authorList>
            <person name="Ozer E.A."/>
            <person name="Fitzpatrick M.A."/>
            <person name="Hauser A.R."/>
        </authorList>
    </citation>
    <scope>NUCLEOTIDE SEQUENCE [LARGE SCALE GENOMIC DNA]</scope>
    <source>
        <strain evidence="1 2">ABBL059</strain>
    </source>
</reference>
<dbReference type="RefSeq" id="WP_005407386.1">
    <property type="nucleotide sequence ID" value="NZ_CP121593.1"/>
</dbReference>
<name>A0AB73FEZ8_ACIBA</name>
<comment type="caution">
    <text evidence="1">The sequence shown here is derived from an EMBL/GenBank/DDBJ whole genome shotgun (WGS) entry which is preliminary data.</text>
</comment>
<gene>
    <name evidence="1" type="ORF">APD06_11660</name>
</gene>
<protein>
    <submittedName>
        <fullName evidence="1">Uncharacterized protein</fullName>
    </submittedName>
</protein>
<evidence type="ECO:0000313" key="2">
    <source>
        <dbReference type="Proteomes" id="UP000051322"/>
    </source>
</evidence>
<accession>A0AB73FEZ8</accession>
<dbReference type="AlphaFoldDB" id="A0AB73FEZ8"/>
<sequence length="161" mass="18365">MYESKNLENIDASYQNFPIFHEVFICSNRLINTNNIFQSQKGWAPLAIRRSRSNEPLIWLSAQVPSENENESKYIELIRKNSVVFDQNRIELQVSSYGFCISLDSTVICEAGDLSESSIEIFKLDFRPLGLNIYGDHTILNIGNNKMSRNTSSNSQAMFGI</sequence>
<dbReference type="Proteomes" id="UP000051322">
    <property type="component" value="Unassembled WGS sequence"/>
</dbReference>
<evidence type="ECO:0000313" key="1">
    <source>
        <dbReference type="EMBL" id="KQD20253.1"/>
    </source>
</evidence>
<organism evidence="1 2">
    <name type="scientific">Acinetobacter baumannii</name>
    <dbReference type="NCBI Taxonomy" id="470"/>
    <lineage>
        <taxon>Bacteria</taxon>
        <taxon>Pseudomonadati</taxon>
        <taxon>Pseudomonadota</taxon>
        <taxon>Gammaproteobacteria</taxon>
        <taxon>Moraxellales</taxon>
        <taxon>Moraxellaceae</taxon>
        <taxon>Acinetobacter</taxon>
        <taxon>Acinetobacter calcoaceticus/baumannii complex</taxon>
    </lineage>
</organism>